<accession>A0A167BL04</accession>
<dbReference type="InterPro" id="IPR002818">
    <property type="entry name" value="DJ-1/PfpI"/>
</dbReference>
<dbReference type="PANTHER" id="PTHR43130:SF15">
    <property type="entry name" value="THIJ_PFPI FAMILY PROTEIN (AFU_ORTHOLOGUE AFUA_5G14240)"/>
    <property type="match status" value="1"/>
</dbReference>
<protein>
    <submittedName>
        <fullName evidence="3">ThiJ/PfpI</fullName>
    </submittedName>
</protein>
<evidence type="ECO:0000313" key="3">
    <source>
        <dbReference type="EMBL" id="OAA40155.1"/>
    </source>
</evidence>
<reference evidence="3 4" key="1">
    <citation type="journal article" date="2016" name="Genome Biol. Evol.">
        <title>Divergent and convergent evolution of fungal pathogenicity.</title>
        <authorList>
            <person name="Shang Y."/>
            <person name="Xiao G."/>
            <person name="Zheng P."/>
            <person name="Cen K."/>
            <person name="Zhan S."/>
            <person name="Wang C."/>
        </authorList>
    </citation>
    <scope>NUCLEOTIDE SEQUENCE [LARGE SCALE GENOMIC DNA]</scope>
    <source>
        <strain evidence="3 4">RCEF 3172</strain>
    </source>
</reference>
<dbReference type="InterPro" id="IPR052158">
    <property type="entry name" value="INH-QAR"/>
</dbReference>
<evidence type="ECO:0000259" key="2">
    <source>
        <dbReference type="Pfam" id="PF01965"/>
    </source>
</evidence>
<dbReference type="Proteomes" id="UP000076863">
    <property type="component" value="Unassembled WGS sequence"/>
</dbReference>
<dbReference type="AlphaFoldDB" id="A0A167BL04"/>
<evidence type="ECO:0000313" key="4">
    <source>
        <dbReference type="Proteomes" id="UP000076863"/>
    </source>
</evidence>
<evidence type="ECO:0000256" key="1">
    <source>
        <dbReference type="SAM" id="SignalP"/>
    </source>
</evidence>
<dbReference type="SUPFAM" id="SSF52317">
    <property type="entry name" value="Class I glutamine amidotransferase-like"/>
    <property type="match status" value="1"/>
</dbReference>
<dbReference type="EMBL" id="AZHA01000020">
    <property type="protein sequence ID" value="OAA40155.1"/>
    <property type="molecule type" value="Genomic_DNA"/>
</dbReference>
<dbReference type="CDD" id="cd03139">
    <property type="entry name" value="GATase1_PfpI_2"/>
    <property type="match status" value="1"/>
</dbReference>
<feature type="signal peptide" evidence="1">
    <location>
        <begin position="1"/>
        <end position="18"/>
    </location>
</feature>
<feature type="chain" id="PRO_5007884288" evidence="1">
    <location>
        <begin position="19"/>
        <end position="258"/>
    </location>
</feature>
<dbReference type="InterPro" id="IPR029062">
    <property type="entry name" value="Class_I_gatase-like"/>
</dbReference>
<gene>
    <name evidence="3" type="ORF">BBO_06213</name>
</gene>
<feature type="domain" description="DJ-1/PfpI" evidence="2">
    <location>
        <begin position="92"/>
        <end position="209"/>
    </location>
</feature>
<dbReference type="PANTHER" id="PTHR43130">
    <property type="entry name" value="ARAC-FAMILY TRANSCRIPTIONAL REGULATOR"/>
    <property type="match status" value="1"/>
</dbReference>
<dbReference type="PROSITE" id="PS51257">
    <property type="entry name" value="PROKAR_LIPOPROTEIN"/>
    <property type="match status" value="1"/>
</dbReference>
<proteinExistence type="predicted"/>
<comment type="caution">
    <text evidence="3">The sequence shown here is derived from an EMBL/GenBank/DDBJ whole genome shotgun (WGS) entry which is preliminary data.</text>
</comment>
<sequence length="258" mass="28147">MRFAQLSLFAAAVTAASCASGTNTTKAAPPRHYGFVLYHSYDLLDVAGSIEPLYLLSSVYGLNLSILAETMDPVFMRPAPGEQFPANSHFELSINPTHTFANAPSDIDVLFVPGGGGERLGNISAAIDFVRTTYPKVRYLITVCTGAGVAAQAGVLDGKRATTNKWAWESVADEFKNVKWTSPARWVVDGNIWTASGVLSGVDLIFEFIDTFYEKEVADMIQGAIEHKRTFDPCDDPFAAQYNVTPVGDCRLTRYSRK</sequence>
<dbReference type="Gene3D" id="3.40.50.880">
    <property type="match status" value="1"/>
</dbReference>
<dbReference type="Pfam" id="PF01965">
    <property type="entry name" value="DJ-1_PfpI"/>
    <property type="match status" value="1"/>
</dbReference>
<organism evidence="3 4">
    <name type="scientific">Beauveria brongniartii RCEF 3172</name>
    <dbReference type="NCBI Taxonomy" id="1081107"/>
    <lineage>
        <taxon>Eukaryota</taxon>
        <taxon>Fungi</taxon>
        <taxon>Dikarya</taxon>
        <taxon>Ascomycota</taxon>
        <taxon>Pezizomycotina</taxon>
        <taxon>Sordariomycetes</taxon>
        <taxon>Hypocreomycetidae</taxon>
        <taxon>Hypocreales</taxon>
        <taxon>Cordycipitaceae</taxon>
        <taxon>Beauveria</taxon>
        <taxon>Beauveria brongniartii</taxon>
    </lineage>
</organism>
<keyword evidence="1" id="KW-0732">Signal</keyword>
<keyword evidence="4" id="KW-1185">Reference proteome</keyword>
<name>A0A167BL04_9HYPO</name>
<dbReference type="OrthoDB" id="543156at2759"/>